<feature type="chain" id="PRO_5022740657" evidence="1">
    <location>
        <begin position="24"/>
        <end position="78"/>
    </location>
</feature>
<proteinExistence type="predicted"/>
<gene>
    <name evidence="2" type="ORF">UTRI_04005</name>
</gene>
<keyword evidence="1" id="KW-0732">Signal</keyword>
<feature type="signal peptide" evidence="1">
    <location>
        <begin position="1"/>
        <end position="23"/>
    </location>
</feature>
<dbReference type="Proteomes" id="UP000324022">
    <property type="component" value="Unassembled WGS sequence"/>
</dbReference>
<organism evidence="2 3">
    <name type="scientific">Ustilago trichophora</name>
    <dbReference type="NCBI Taxonomy" id="86804"/>
    <lineage>
        <taxon>Eukaryota</taxon>
        <taxon>Fungi</taxon>
        <taxon>Dikarya</taxon>
        <taxon>Basidiomycota</taxon>
        <taxon>Ustilaginomycotina</taxon>
        <taxon>Ustilaginomycetes</taxon>
        <taxon>Ustilaginales</taxon>
        <taxon>Ustilaginaceae</taxon>
        <taxon>Ustilago</taxon>
    </lineage>
</organism>
<accession>A0A5C3EA72</accession>
<keyword evidence="3" id="KW-1185">Reference proteome</keyword>
<evidence type="ECO:0000313" key="3">
    <source>
        <dbReference type="Proteomes" id="UP000324022"/>
    </source>
</evidence>
<reference evidence="2 3" key="1">
    <citation type="submission" date="2018-03" db="EMBL/GenBank/DDBJ databases">
        <authorList>
            <person name="Guldener U."/>
        </authorList>
    </citation>
    <scope>NUCLEOTIDE SEQUENCE [LARGE SCALE GENOMIC DNA]</scope>
    <source>
        <strain evidence="2 3">NBRC100155</strain>
    </source>
</reference>
<evidence type="ECO:0000313" key="2">
    <source>
        <dbReference type="EMBL" id="SPO26416.1"/>
    </source>
</evidence>
<evidence type="ECO:0000256" key="1">
    <source>
        <dbReference type="SAM" id="SignalP"/>
    </source>
</evidence>
<protein>
    <submittedName>
        <fullName evidence="2">Uncharacterized protein</fullName>
    </submittedName>
</protein>
<sequence>MKYFNSLILILFISSLHIKYADATFYCDATPGLDVLFGCPDLFPYCCKLDSTGDGYCALSKDQCLFDLAKSAKTTGRL</sequence>
<dbReference type="EMBL" id="OOIN01000014">
    <property type="protein sequence ID" value="SPO26416.1"/>
    <property type="molecule type" value="Genomic_DNA"/>
</dbReference>
<name>A0A5C3EA72_9BASI</name>
<dbReference type="AlphaFoldDB" id="A0A5C3EA72"/>